<keyword evidence="5" id="KW-0547">Nucleotide-binding</keyword>
<dbReference type="SMART" id="SM00387">
    <property type="entry name" value="HATPase_c"/>
    <property type="match status" value="1"/>
</dbReference>
<keyword evidence="7" id="KW-0067">ATP-binding</keyword>
<dbReference type="PANTHER" id="PTHR43065">
    <property type="entry name" value="SENSOR HISTIDINE KINASE"/>
    <property type="match status" value="1"/>
</dbReference>
<dbReference type="Gene3D" id="3.30.450.20">
    <property type="entry name" value="PAS domain"/>
    <property type="match status" value="1"/>
</dbReference>
<evidence type="ECO:0000256" key="5">
    <source>
        <dbReference type="ARBA" id="ARBA00022741"/>
    </source>
</evidence>
<evidence type="ECO:0000256" key="1">
    <source>
        <dbReference type="ARBA" id="ARBA00000085"/>
    </source>
</evidence>
<dbReference type="InterPro" id="IPR003661">
    <property type="entry name" value="HisK_dim/P_dom"/>
</dbReference>
<evidence type="ECO:0000313" key="11">
    <source>
        <dbReference type="Proteomes" id="UP000217785"/>
    </source>
</evidence>
<dbReference type="Gene3D" id="3.30.565.10">
    <property type="entry name" value="Histidine kinase-like ATPase, C-terminal domain"/>
    <property type="match status" value="1"/>
</dbReference>
<evidence type="ECO:0000313" key="10">
    <source>
        <dbReference type="EMBL" id="GAX89809.1"/>
    </source>
</evidence>
<proteinExistence type="predicted"/>
<dbReference type="PROSITE" id="PS50109">
    <property type="entry name" value="HIS_KIN"/>
    <property type="match status" value="1"/>
</dbReference>
<dbReference type="InterPro" id="IPR000014">
    <property type="entry name" value="PAS"/>
</dbReference>
<evidence type="ECO:0000256" key="6">
    <source>
        <dbReference type="ARBA" id="ARBA00022777"/>
    </source>
</evidence>
<dbReference type="InterPro" id="IPR036097">
    <property type="entry name" value="HisK_dim/P_sf"/>
</dbReference>
<dbReference type="InterPro" id="IPR005467">
    <property type="entry name" value="His_kinase_dom"/>
</dbReference>
<dbReference type="SUPFAM" id="SSF55785">
    <property type="entry name" value="PYP-like sensor domain (PAS domain)"/>
    <property type="match status" value="1"/>
</dbReference>
<dbReference type="EC" id="2.7.13.3" evidence="2"/>
<comment type="caution">
    <text evidence="10">The sequence shown here is derived from an EMBL/GenBank/DDBJ whole genome shotgun (WGS) entry which is preliminary data.</text>
</comment>
<keyword evidence="6 10" id="KW-0418">Kinase</keyword>
<dbReference type="InterPro" id="IPR036890">
    <property type="entry name" value="HATPase_C_sf"/>
</dbReference>
<dbReference type="CDD" id="cd00082">
    <property type="entry name" value="HisKA"/>
    <property type="match status" value="1"/>
</dbReference>
<dbReference type="SUPFAM" id="SSF47384">
    <property type="entry name" value="Homodimeric domain of signal transducing histidine kinase"/>
    <property type="match status" value="1"/>
</dbReference>
<keyword evidence="4" id="KW-0808">Transferase</keyword>
<evidence type="ECO:0000256" key="8">
    <source>
        <dbReference type="ARBA" id="ARBA00023012"/>
    </source>
</evidence>
<dbReference type="InterPro" id="IPR013656">
    <property type="entry name" value="PAS_4"/>
</dbReference>
<evidence type="ECO:0000256" key="3">
    <source>
        <dbReference type="ARBA" id="ARBA00022553"/>
    </source>
</evidence>
<gene>
    <name evidence="10" type="ORF">EFBL_1434</name>
</gene>
<comment type="catalytic activity">
    <reaction evidence="1">
        <text>ATP + protein L-histidine = ADP + protein N-phospho-L-histidine.</text>
        <dbReference type="EC" id="2.7.13.3"/>
    </reaction>
</comment>
<dbReference type="Pfam" id="PF02518">
    <property type="entry name" value="HATPase_c"/>
    <property type="match status" value="1"/>
</dbReference>
<dbReference type="Pfam" id="PF00512">
    <property type="entry name" value="HisKA"/>
    <property type="match status" value="1"/>
</dbReference>
<dbReference type="Pfam" id="PF08448">
    <property type="entry name" value="PAS_4"/>
    <property type="match status" value="1"/>
</dbReference>
<dbReference type="GO" id="GO:0000155">
    <property type="term" value="F:phosphorelay sensor kinase activity"/>
    <property type="evidence" value="ECO:0007669"/>
    <property type="project" value="InterPro"/>
</dbReference>
<dbReference type="InterPro" id="IPR003594">
    <property type="entry name" value="HATPase_dom"/>
</dbReference>
<dbReference type="EMBL" id="BDUF01000029">
    <property type="protein sequence ID" value="GAX89809.1"/>
    <property type="molecule type" value="Genomic_DNA"/>
</dbReference>
<dbReference type="PANTHER" id="PTHR43065:SF34">
    <property type="entry name" value="SPORULATION KINASE A"/>
    <property type="match status" value="1"/>
</dbReference>
<evidence type="ECO:0000256" key="2">
    <source>
        <dbReference type="ARBA" id="ARBA00012438"/>
    </source>
</evidence>
<dbReference type="InterPro" id="IPR004358">
    <property type="entry name" value="Sig_transdc_His_kin-like_C"/>
</dbReference>
<dbReference type="SMART" id="SM00388">
    <property type="entry name" value="HisKA"/>
    <property type="match status" value="1"/>
</dbReference>
<keyword evidence="11" id="KW-1185">Reference proteome</keyword>
<organism evidence="10 11">
    <name type="scientific">Effusibacillus lacus</name>
    <dbReference type="NCBI Taxonomy" id="1348429"/>
    <lineage>
        <taxon>Bacteria</taxon>
        <taxon>Bacillati</taxon>
        <taxon>Bacillota</taxon>
        <taxon>Bacilli</taxon>
        <taxon>Bacillales</taxon>
        <taxon>Alicyclobacillaceae</taxon>
        <taxon>Effusibacillus</taxon>
    </lineage>
</organism>
<dbReference type="SUPFAM" id="SSF55874">
    <property type="entry name" value="ATPase domain of HSP90 chaperone/DNA topoisomerase II/histidine kinase"/>
    <property type="match status" value="1"/>
</dbReference>
<dbReference type="Proteomes" id="UP000217785">
    <property type="component" value="Unassembled WGS sequence"/>
</dbReference>
<keyword evidence="8" id="KW-0902">Two-component regulatory system</keyword>
<evidence type="ECO:0000256" key="4">
    <source>
        <dbReference type="ARBA" id="ARBA00022679"/>
    </source>
</evidence>
<dbReference type="NCBIfam" id="TIGR00229">
    <property type="entry name" value="sensory_box"/>
    <property type="match status" value="1"/>
</dbReference>
<evidence type="ECO:0000259" key="9">
    <source>
        <dbReference type="PROSITE" id="PS50109"/>
    </source>
</evidence>
<dbReference type="InterPro" id="IPR035965">
    <property type="entry name" value="PAS-like_dom_sf"/>
</dbReference>
<keyword evidence="3" id="KW-0597">Phosphoprotein</keyword>
<reference evidence="11" key="1">
    <citation type="submission" date="2017-07" db="EMBL/GenBank/DDBJ databases">
        <title>Draft genome sequence of Effusibacillus lacus strain skLN1.</title>
        <authorList>
            <person name="Watanabe M."/>
            <person name="Kojima H."/>
            <person name="Fukui M."/>
        </authorList>
    </citation>
    <scope>NUCLEOTIDE SEQUENCE [LARGE SCALE GENOMIC DNA]</scope>
    <source>
        <strain evidence="11">skLN1</strain>
    </source>
</reference>
<dbReference type="GO" id="GO:0005524">
    <property type="term" value="F:ATP binding"/>
    <property type="evidence" value="ECO:0007669"/>
    <property type="project" value="UniProtKB-KW"/>
</dbReference>
<accession>A0A292YLM4</accession>
<dbReference type="Gene3D" id="1.10.287.130">
    <property type="match status" value="1"/>
</dbReference>
<evidence type="ECO:0000256" key="7">
    <source>
        <dbReference type="ARBA" id="ARBA00022840"/>
    </source>
</evidence>
<dbReference type="PRINTS" id="PR00344">
    <property type="entry name" value="BCTRLSENSOR"/>
</dbReference>
<dbReference type="AlphaFoldDB" id="A0A292YLM4"/>
<protein>
    <recommendedName>
        <fullName evidence="2">histidine kinase</fullName>
        <ecNumber evidence="2">2.7.13.3</ecNumber>
    </recommendedName>
</protein>
<feature type="domain" description="Histidine kinase" evidence="9">
    <location>
        <begin position="130"/>
        <end position="333"/>
    </location>
</feature>
<name>A0A292YLM4_9BACL</name>
<sequence>MDTIKYQQGMIFKFKEVKGKFIHTLNDGQLMYQMGLTSDQIVGKELKDFLPPHIAAVKEKHYRRAWNGEIVIYEGQCNGITYLAQLRPIIRNGQVVEVIASCVDITERKTAEEMLRKSEKLAVAGQMAAGIAHEMRNPLTTIKGMVQLMESNIVKKEYFELILMEIERMESIIGSFLGYARPLPVKYGIVDIRSLLDECITLFTAEGNMKNIVLLVRHAPEDALIMGDSDQIKQVFINIMKNAFEAMPKGGSIEIQTVVDSNAVSIQFTDYGHGISKERLARIGEPFYSTKEKGTGLGMMVSYRIVQEHKGTIKIDSEIDLGTTVEVSFPLADGSSFPSNER</sequence>